<dbReference type="Gene3D" id="3.40.50.300">
    <property type="entry name" value="P-loop containing nucleotide triphosphate hydrolases"/>
    <property type="match status" value="1"/>
</dbReference>
<proteinExistence type="predicted"/>
<dbReference type="EMBL" id="UINC01017215">
    <property type="protein sequence ID" value="SVA71059.1"/>
    <property type="molecule type" value="Genomic_DNA"/>
</dbReference>
<name>A0A381Y1X8_9ZZZZ</name>
<accession>A0A381Y1X8</accession>
<dbReference type="Pfam" id="PF13177">
    <property type="entry name" value="DNA_pol3_delta2"/>
    <property type="match status" value="1"/>
</dbReference>
<evidence type="ECO:0008006" key="2">
    <source>
        <dbReference type="Google" id="ProtNLM"/>
    </source>
</evidence>
<evidence type="ECO:0000313" key="1">
    <source>
        <dbReference type="EMBL" id="SVA71059.1"/>
    </source>
</evidence>
<dbReference type="PANTHER" id="PTHR11669:SF8">
    <property type="entry name" value="DNA POLYMERASE III SUBUNIT DELTA"/>
    <property type="match status" value="1"/>
</dbReference>
<gene>
    <name evidence="1" type="ORF">METZ01_LOCUS123913</name>
</gene>
<sequence length="372" mass="42306">MSAQARVWERLSQIRISKQVGGAYLFSGPVGCGKESLAIRFAQLLNCETFSEKPCDTCPSCQRFRQLQHEKLKLIFPLPTVRKKKVDGSGTSSTIGKGDMELVTEAIAKKAEDHFHKIKIPKSTRILIQSIRELRKTLYLKSEPSGRKIVLIFDAHLLSVGMGETANALLKILEEPPENTTLILVTDHVELLLPTILSRCQRVGIPRLNDIFIRDWLQMKMVKDSEIQLLTGLSQGNIHQARFLISQPIGDLLKLVNGLVKMISNDNPDHWRKFTQTYSRLARQDSATLSFHFMMLKIWFRSANRLARRVDDILHETSFKPGMERLISTNPNADFSAITFELEDAILAIPMNLYMPLILTNLLLRIQKHLNP</sequence>
<organism evidence="1">
    <name type="scientific">marine metagenome</name>
    <dbReference type="NCBI Taxonomy" id="408172"/>
    <lineage>
        <taxon>unclassified sequences</taxon>
        <taxon>metagenomes</taxon>
        <taxon>ecological metagenomes</taxon>
    </lineage>
</organism>
<protein>
    <recommendedName>
        <fullName evidence="2">AAA+ ATPase domain-containing protein</fullName>
    </recommendedName>
</protein>
<dbReference type="InterPro" id="IPR050238">
    <property type="entry name" value="DNA_Rep/Repair_Clamp_Loader"/>
</dbReference>
<dbReference type="AlphaFoldDB" id="A0A381Y1X8"/>
<reference evidence="1" key="1">
    <citation type="submission" date="2018-05" db="EMBL/GenBank/DDBJ databases">
        <authorList>
            <person name="Lanie J.A."/>
            <person name="Ng W.-L."/>
            <person name="Kazmierczak K.M."/>
            <person name="Andrzejewski T.M."/>
            <person name="Davidsen T.M."/>
            <person name="Wayne K.J."/>
            <person name="Tettelin H."/>
            <person name="Glass J.I."/>
            <person name="Rusch D."/>
            <person name="Podicherti R."/>
            <person name="Tsui H.-C.T."/>
            <person name="Winkler M.E."/>
        </authorList>
    </citation>
    <scope>NUCLEOTIDE SEQUENCE</scope>
</reference>
<dbReference type="InterPro" id="IPR027417">
    <property type="entry name" value="P-loop_NTPase"/>
</dbReference>
<dbReference type="SUPFAM" id="SSF52540">
    <property type="entry name" value="P-loop containing nucleoside triphosphate hydrolases"/>
    <property type="match status" value="1"/>
</dbReference>
<dbReference type="PANTHER" id="PTHR11669">
    <property type="entry name" value="REPLICATION FACTOR C / DNA POLYMERASE III GAMMA-TAU SUBUNIT"/>
    <property type="match status" value="1"/>
</dbReference>
<dbReference type="GO" id="GO:0006261">
    <property type="term" value="P:DNA-templated DNA replication"/>
    <property type="evidence" value="ECO:0007669"/>
    <property type="project" value="TreeGrafter"/>
</dbReference>